<name>A0A1D6E9E7_MAIZE</name>
<organism evidence="1">
    <name type="scientific">Zea mays</name>
    <name type="common">Maize</name>
    <dbReference type="NCBI Taxonomy" id="4577"/>
    <lineage>
        <taxon>Eukaryota</taxon>
        <taxon>Viridiplantae</taxon>
        <taxon>Streptophyta</taxon>
        <taxon>Embryophyta</taxon>
        <taxon>Tracheophyta</taxon>
        <taxon>Spermatophyta</taxon>
        <taxon>Magnoliopsida</taxon>
        <taxon>Liliopsida</taxon>
        <taxon>Poales</taxon>
        <taxon>Poaceae</taxon>
        <taxon>PACMAD clade</taxon>
        <taxon>Panicoideae</taxon>
        <taxon>Andropogonodae</taxon>
        <taxon>Andropogoneae</taxon>
        <taxon>Tripsacinae</taxon>
        <taxon>Zea</taxon>
    </lineage>
</organism>
<dbReference type="EMBL" id="CM007648">
    <property type="protein sequence ID" value="ONM17022.1"/>
    <property type="molecule type" value="Genomic_DNA"/>
</dbReference>
<feature type="non-terminal residue" evidence="1">
    <location>
        <position position="124"/>
    </location>
</feature>
<reference evidence="1" key="1">
    <citation type="submission" date="2015-12" db="EMBL/GenBank/DDBJ databases">
        <title>Update maize B73 reference genome by single molecule sequencing technologies.</title>
        <authorList>
            <consortium name="Maize Genome Sequencing Project"/>
            <person name="Ware D."/>
        </authorList>
    </citation>
    <scope>NUCLEOTIDE SEQUENCE [LARGE SCALE GENOMIC DNA]</scope>
    <source>
        <tissue evidence="1">Seedling</tissue>
    </source>
</reference>
<accession>A0A1D6E9E7</accession>
<proteinExistence type="predicted"/>
<dbReference type="ExpressionAtlas" id="A0A1D6E9E7">
    <property type="expression patterns" value="baseline and differential"/>
</dbReference>
<dbReference type="InParanoid" id="A0A1D6E9E7"/>
<sequence length="124" mass="13694">MSGPGHARPKVAAASPRLTWSSRNRLASPRARARARVALSLLLLLAIKVATYLQGWHLEVDVGAGILAVDGLFVTAYVAWMRARLDYLASPLQFLTNACVILFLVQSVDRLMLCLGYFWIRLKG</sequence>
<gene>
    <name evidence="1" type="ORF">ZEAMMB73_Zm00001d003490</name>
</gene>
<evidence type="ECO:0000313" key="1">
    <source>
        <dbReference type="EMBL" id="ONM17022.1"/>
    </source>
</evidence>
<dbReference type="AlphaFoldDB" id="A0A1D6E9E7"/>
<dbReference type="STRING" id="4577.A0A1D6E9E7"/>
<protein>
    <submittedName>
        <fullName evidence="1">Uncharacterized protein</fullName>
    </submittedName>
</protein>